<protein>
    <submittedName>
        <fullName evidence="1">Uncharacterized protein</fullName>
    </submittedName>
</protein>
<keyword evidence="2" id="KW-1185">Reference proteome</keyword>
<proteinExistence type="predicted"/>
<dbReference type="AlphaFoldDB" id="A0A2A2D7P2"/>
<sequence>MLDLIRRIVARARRPFVRIPEQDLRPTAPEARAAEQVTAPTPAPYQPRWCAQLLQVEEAALVRLYVLPGEERARLRVEPRWYPCVVSGPWNVAEAR</sequence>
<accession>A0A2A2D7P2</accession>
<reference evidence="1 2" key="1">
    <citation type="submission" date="2017-08" db="EMBL/GenBank/DDBJ databases">
        <title>Genome sequence of Streptomyces albireticuli NRRL B-1670.</title>
        <authorList>
            <person name="Graham D.E."/>
            <person name="Mahan K.M."/>
            <person name="Klingeman D.M."/>
            <person name="Hettich R.L."/>
            <person name="Parry R.J."/>
            <person name="Spain J.C."/>
        </authorList>
    </citation>
    <scope>NUCLEOTIDE SEQUENCE [LARGE SCALE GENOMIC DNA]</scope>
    <source>
        <strain evidence="1 2">NRRL B-1670</strain>
    </source>
</reference>
<evidence type="ECO:0000313" key="1">
    <source>
        <dbReference type="EMBL" id="PAU47534.1"/>
    </source>
</evidence>
<name>A0A2A2D7P2_9ACTN</name>
<dbReference type="EMBL" id="NSJV01000357">
    <property type="protein sequence ID" value="PAU47534.1"/>
    <property type="molecule type" value="Genomic_DNA"/>
</dbReference>
<organism evidence="1 2">
    <name type="scientific">Streptomyces albireticuli</name>
    <dbReference type="NCBI Taxonomy" id="1940"/>
    <lineage>
        <taxon>Bacteria</taxon>
        <taxon>Bacillati</taxon>
        <taxon>Actinomycetota</taxon>
        <taxon>Actinomycetes</taxon>
        <taxon>Kitasatosporales</taxon>
        <taxon>Streptomycetaceae</taxon>
        <taxon>Streptomyces</taxon>
    </lineage>
</organism>
<dbReference type="Proteomes" id="UP000218944">
    <property type="component" value="Unassembled WGS sequence"/>
</dbReference>
<comment type="caution">
    <text evidence="1">The sequence shown here is derived from an EMBL/GenBank/DDBJ whole genome shotgun (WGS) entry which is preliminary data.</text>
</comment>
<evidence type="ECO:0000313" key="2">
    <source>
        <dbReference type="Proteomes" id="UP000218944"/>
    </source>
</evidence>
<gene>
    <name evidence="1" type="ORF">CK936_18255</name>
</gene>